<evidence type="ECO:0000259" key="9">
    <source>
        <dbReference type="PROSITE" id="PS52004"/>
    </source>
</evidence>
<dbReference type="SUPFAM" id="SSF52151">
    <property type="entry name" value="FabD/lysophospholipase-like"/>
    <property type="match status" value="2"/>
</dbReference>
<dbReference type="InterPro" id="IPR016035">
    <property type="entry name" value="Acyl_Trfase/lysoPLipase"/>
</dbReference>
<dbReference type="Gene3D" id="3.30.70.3290">
    <property type="match status" value="2"/>
</dbReference>
<dbReference type="GO" id="GO:0005737">
    <property type="term" value="C:cytoplasm"/>
    <property type="evidence" value="ECO:0007669"/>
    <property type="project" value="TreeGrafter"/>
</dbReference>
<dbReference type="SUPFAM" id="SSF51735">
    <property type="entry name" value="NAD(P)-binding Rossmann-fold domains"/>
    <property type="match status" value="2"/>
</dbReference>
<dbReference type="PROSITE" id="PS52019">
    <property type="entry name" value="PKS_MFAS_DH"/>
    <property type="match status" value="1"/>
</dbReference>
<dbReference type="Pfam" id="PF00698">
    <property type="entry name" value="Acyl_transf_1"/>
    <property type="match status" value="1"/>
</dbReference>
<feature type="region of interest" description="N-terminal hotdog fold" evidence="6">
    <location>
        <begin position="1826"/>
        <end position="1953"/>
    </location>
</feature>
<dbReference type="InterPro" id="IPR014043">
    <property type="entry name" value="Acyl_transferase_dom"/>
</dbReference>
<accession>A0A7Z0EP83</accession>
<dbReference type="FunFam" id="1.10.1200.10:FF:000007">
    <property type="entry name" value="Probable polyketide synthase pks17"/>
    <property type="match status" value="1"/>
</dbReference>
<comment type="caution">
    <text evidence="11">The sequence shown here is derived from an EMBL/GenBank/DDBJ whole genome shotgun (WGS) entry which is preliminary data.</text>
</comment>
<dbReference type="GO" id="GO:0004312">
    <property type="term" value="F:fatty acid synthase activity"/>
    <property type="evidence" value="ECO:0007669"/>
    <property type="project" value="TreeGrafter"/>
</dbReference>
<dbReference type="InterPro" id="IPR036291">
    <property type="entry name" value="NAD(P)-bd_dom_sf"/>
</dbReference>
<dbReference type="PROSITE" id="PS50075">
    <property type="entry name" value="CARRIER"/>
    <property type="match status" value="2"/>
</dbReference>
<dbReference type="InterPro" id="IPR042104">
    <property type="entry name" value="PKS_dehydratase_sf"/>
</dbReference>
<gene>
    <name evidence="11" type="ORF">HNR10_003649</name>
</gene>
<dbReference type="PANTHER" id="PTHR43775">
    <property type="entry name" value="FATTY ACID SYNTHASE"/>
    <property type="match status" value="1"/>
</dbReference>
<keyword evidence="2" id="KW-0597">Phosphoprotein</keyword>
<dbReference type="Proteomes" id="UP000572051">
    <property type="component" value="Unassembled WGS sequence"/>
</dbReference>
<feature type="domain" description="PKS/mFAS DH" evidence="10">
    <location>
        <begin position="1826"/>
        <end position="2103"/>
    </location>
</feature>
<dbReference type="InterPro" id="IPR006162">
    <property type="entry name" value="Ppantetheine_attach_site"/>
</dbReference>
<evidence type="ECO:0000259" key="8">
    <source>
        <dbReference type="PROSITE" id="PS50075"/>
    </source>
</evidence>
<dbReference type="SMART" id="SM01294">
    <property type="entry name" value="PKS_PP_betabranch"/>
    <property type="match status" value="1"/>
</dbReference>
<feature type="region of interest" description="Disordered" evidence="7">
    <location>
        <begin position="1001"/>
        <end position="1029"/>
    </location>
</feature>
<evidence type="ECO:0000256" key="6">
    <source>
        <dbReference type="PROSITE-ProRule" id="PRU01363"/>
    </source>
</evidence>
<evidence type="ECO:0000256" key="2">
    <source>
        <dbReference type="ARBA" id="ARBA00022553"/>
    </source>
</evidence>
<dbReference type="Pfam" id="PF14765">
    <property type="entry name" value="PS-DH"/>
    <property type="match status" value="1"/>
</dbReference>
<dbReference type="Gene3D" id="3.40.47.10">
    <property type="match status" value="2"/>
</dbReference>
<evidence type="ECO:0000313" key="12">
    <source>
        <dbReference type="Proteomes" id="UP000572051"/>
    </source>
</evidence>
<dbReference type="CDD" id="cd00833">
    <property type="entry name" value="PKS"/>
    <property type="match status" value="2"/>
</dbReference>
<dbReference type="SUPFAM" id="SSF47336">
    <property type="entry name" value="ACP-like"/>
    <property type="match status" value="2"/>
</dbReference>
<dbReference type="InterPro" id="IPR049900">
    <property type="entry name" value="PKS_mFAS_DH"/>
</dbReference>
<dbReference type="InterPro" id="IPR020841">
    <property type="entry name" value="PKS_Beta-ketoAc_synthase_dom"/>
</dbReference>
<evidence type="ECO:0000256" key="7">
    <source>
        <dbReference type="SAM" id="MobiDB-lite"/>
    </source>
</evidence>
<feature type="domain" description="Carrier" evidence="8">
    <location>
        <begin position="921"/>
        <end position="999"/>
    </location>
</feature>
<dbReference type="GO" id="GO:0004315">
    <property type="term" value="F:3-oxoacyl-[acyl-carrier-protein] synthase activity"/>
    <property type="evidence" value="ECO:0007669"/>
    <property type="project" value="InterPro"/>
</dbReference>
<dbReference type="Gene3D" id="1.10.1200.10">
    <property type="entry name" value="ACP-like"/>
    <property type="match status" value="2"/>
</dbReference>
<reference evidence="11 12" key="1">
    <citation type="submission" date="2020-07" db="EMBL/GenBank/DDBJ databases">
        <title>Sequencing the genomes of 1000 actinobacteria strains.</title>
        <authorList>
            <person name="Klenk H.-P."/>
        </authorList>
    </citation>
    <scope>NUCLEOTIDE SEQUENCE [LARGE SCALE GENOMIC DNA]</scope>
    <source>
        <strain evidence="11 12">DSM 44442</strain>
    </source>
</reference>
<dbReference type="InterPro" id="IPR018201">
    <property type="entry name" value="Ketoacyl_synth_AS"/>
</dbReference>
<dbReference type="InterPro" id="IPR016036">
    <property type="entry name" value="Malonyl_transacylase_ACP-bd"/>
</dbReference>
<dbReference type="GO" id="GO:0071770">
    <property type="term" value="P:DIM/DIP cell wall layer assembly"/>
    <property type="evidence" value="ECO:0007669"/>
    <property type="project" value="TreeGrafter"/>
</dbReference>
<dbReference type="CDD" id="cd08956">
    <property type="entry name" value="KR_3_FAS_SDR_x"/>
    <property type="match status" value="1"/>
</dbReference>
<dbReference type="SMART" id="SM00823">
    <property type="entry name" value="PKS_PP"/>
    <property type="match status" value="2"/>
</dbReference>
<dbReference type="InterPro" id="IPR013968">
    <property type="entry name" value="PKS_KR"/>
</dbReference>
<dbReference type="Pfam" id="PF00550">
    <property type="entry name" value="PP-binding"/>
    <property type="match status" value="2"/>
</dbReference>
<dbReference type="SMART" id="SM00827">
    <property type="entry name" value="PKS_AT"/>
    <property type="match status" value="1"/>
</dbReference>
<evidence type="ECO:0000256" key="5">
    <source>
        <dbReference type="ARBA" id="ARBA00023315"/>
    </source>
</evidence>
<dbReference type="InterPro" id="IPR020806">
    <property type="entry name" value="PKS_PP-bd"/>
</dbReference>
<evidence type="ECO:0000259" key="10">
    <source>
        <dbReference type="PROSITE" id="PS52019"/>
    </source>
</evidence>
<dbReference type="InterPro" id="IPR014030">
    <property type="entry name" value="Ketoacyl_synth_N"/>
</dbReference>
<sequence length="2722" mass="283788">MSVESGGLRGQDGLFTERDGWDEAIAVVGLSCRLPKAPDPASFWAMLRSGGHGLDEPPADRRATAAGVARTGSSQAGYLDGVGDFDAAFFGISPREAVAMDPQQRIVLELAWEALEDAGIVPDTIRDTSTGVFVGSLRDDYAALVGRYGDEAITQNTMTGVSRGLIANRVSYHLGLTGPSLTVDAAQASSLVAVHMACASLRTGESSLALAAGINVNILPESELVEERFGALSPDGRCYTFDARANGFVRGEGGGVVLLQPLDQALAQGRRVYGVIRGSAVNNDGATAAGLTVPGERTQSEVLRRAYERADVVPESVQYVELHGTGTPTGDPVEAAALGETIGRHRSPTEPLYVGSVKTNIGHLEGAAGIAGLIKVLLSLHHRELPPSLNFETANPRIPLDELNLSVRTEAGAWPYADRPLLAGVSSFGMGGTNCHVVVEEAPECRPSTEPNDQDPSAVAWVVSARSEGGLRGQAGRLAGFVRGGGGVSVSDVGFSLVSSRAVMPVRGVVVGSGRGELLEGLEGVVSGGGGPGVVWGSQGVSGVPGVVFVFPGQGHQWVGMAVELWDSSPVFAARMAECGRALSGWVDWDLEDVVRGVGGAPGLDRVDVVQPVLFSVMVSLAALWRSCGVVPSAVVGHSQGEIAAACVAGALSLEDAARVVAVRSRVLRGLSGRGGMVVVGASRGEVEGFLEGWSGRLWVGVVNGPGSVVVSGELGALEEFVGWCEGGGVRCWRLDVDYASHSPLVDEVSGELLGLLEGVVPSASEVPFVSGLVGGVVEGEELGAGYWVRGLREPVLFEDAVRCVLGGGSSVFVEVSGHPMLGVGVEQTGGVCGVDVGFVGSLRRGEGGWGRFLLSLGEVFVRGVGVDWARVFVGGSRVDLPTYAFERRRFWLGERHRQAITSDGTGDGLLNRLARADDQERRRELEHLVRTHVADVLERPSFGAGEMNRPFKELGFDSTASVEVRNQLSRATGLGLPATLLYTRPTAEALVEHLEQELAGIRPEERARPLAGTTGTADTADGDETAADDDPIVIIGMACRYPGADSPEALWRLLREGVDATSEFPGDRGWGADLYDPDPDGDGTSYVRRGGFLRDAGDFDAAFFGISPREALAMDPQQRLLLETAWESVEHARLSPSSLAGTRTGVFVGVTASDYGPRMHEAAGGTGGYVLTGGTASVASGRIAYQLGLVGPAVTLDTACSSSLVALHSAVRSLRSDECSMALAGGVSVMPNPGMFVEFSRQRGLAPDGRCKPFAAGADGTAWAEGVGLVLLERLSAARRNGHRVLAVVRGSAVNQDGTSNGLTAPNGLAQQEVIRQTLADARLSPADVDALEAHGTGTTLGDPIEADAVLATYGRDRRDGHPLLLGSLKSNLGHAQAAAGIGGVIKMVQAVRHGHLPRTLHIDAPTPHVDWESGEVELLADGRDWPETGRPRRAAVSSFGISGTNAHAVIEEYTGADPAPAEQGVALRDSAPWVLSARDDDGLRAWAHRLAETTGETDPDGVAAALVVSRATLPRRALVTAAEPEQRRAALLALAEGEDHPGLRTGGPGAASVVLHFPGLDATEPGTWSDAADAVPAFARALEETAAQVARVSDRSAARNAPAAAPVALLTAQIALFRLLESSGLVPDAVLASDEGEPAALHAAGLLTLADAVRLAELPAEDGTGRASAASGARDPRIPCVSLRTGGAVSAADAGTAGFWTGEHRADAGSVDALAKILADRDTALLVGIGSRTDDTGIVRAAAPGDVSEIALAPDGRASADTLLAGLAACHVSGADVDLAPFLPAAVPADLPTHPFQRRRYWLTSAPAAEGGDARSLGLETVGNPLLAAGVEMADRDAWVFTGTVSADTHPWLTGHAVDGTVLLPATAFLSLVFTAAHRVGCDVLEELFLEAPLRLDPGAEVTVQLTVGAERDGRRDLTVHSRAVGEDEGEGSEPWTRNATGSLARDGRAPVEPDVQWPPSEAVPVPLEGAYDRLAEAGYQYGESFRGVTALWRAGEDLCAEVALPEDHTGAAHAFDLHPALLDAALHPLLFSADLSDGRLLLPFEIRGAALYAAGAGALRVRIGPVGEDGHRVTLTDPAGRPVAEIESLSLRSVSKERLADADGVPGSLLGIEWPAVAAPEPAVGRTEWWDGRDPDTVGGSETVLVRLPADDADVPTAAHDAVVEVLALLRRWSADDRFARSRLALVTSGAVAVLDGEGVADLARSAVWGAVRVAQNEHPDRFVLIDTDGRGDTESLVLAAAATGEPQVAVRGGALHVPRLVRSGAAAVRPRRPLDPEGTVLITGGTSGLGGLVARHLVEEHGVRHLVLCSRRGDRTPGVGDLVARLAASGARATVAAVDASDRAALARLVDSVPSDHPLTAVVHAAAVLDDGAVESLGPERTLPVLRPKVDAAWNLHESTRDLDLSAFVLFSSVSGITGTPGQANYAAGNTFLDALAARRQAEGLSATSLAWGLWDATLGLAGTLDQTDLDRWRSRTGIVPMTPRQGLDLFDASLHDPRPLHVPVALHGSGPRADGHDVPAVLRELVRARPRDVARVSAERAEAPSWGRRLAALDDAGRTEAALDLVRSYTAQALGHADHTEVDPDRAFQELGFDSLSAVELRNRINGETGLRLPATVVFDHPSVRALAAHVVERTAAAEAAAPVEPLLEDLDRFRDRLDALEAVSDPDVRQRITERLHRLLGAVGAGTGTAEPRGTDDSDLDDASDGELFAFIDGID</sequence>
<dbReference type="InterPro" id="IPR036736">
    <property type="entry name" value="ACP-like_sf"/>
</dbReference>
<evidence type="ECO:0000256" key="4">
    <source>
        <dbReference type="ARBA" id="ARBA00023268"/>
    </source>
</evidence>
<dbReference type="InterPro" id="IPR057326">
    <property type="entry name" value="KR_dom"/>
</dbReference>
<dbReference type="SMART" id="SM00826">
    <property type="entry name" value="PKS_DH"/>
    <property type="match status" value="1"/>
</dbReference>
<keyword evidence="5" id="KW-0012">Acyltransferase</keyword>
<dbReference type="Pfam" id="PF16197">
    <property type="entry name" value="KAsynt_C_assoc"/>
    <property type="match status" value="2"/>
</dbReference>
<keyword evidence="3 11" id="KW-0808">Transferase</keyword>
<feature type="domain" description="Ketosynthase family 3 (KS3)" evidence="9">
    <location>
        <begin position="1030"/>
        <end position="1454"/>
    </location>
</feature>
<feature type="active site" description="Proton donor; for dehydratase activity" evidence="6">
    <location>
        <position position="2026"/>
    </location>
</feature>
<dbReference type="RefSeq" id="WP_218897837.1">
    <property type="nucleotide sequence ID" value="NZ_JACCFS010000001.1"/>
</dbReference>
<dbReference type="Pfam" id="PF02801">
    <property type="entry name" value="Ketoacyl-synt_C"/>
    <property type="match status" value="2"/>
</dbReference>
<feature type="domain" description="Carrier" evidence="8">
    <location>
        <begin position="2565"/>
        <end position="2640"/>
    </location>
</feature>
<keyword evidence="12" id="KW-1185">Reference proteome</keyword>
<dbReference type="PANTHER" id="PTHR43775:SF37">
    <property type="entry name" value="SI:DKEY-61P9.11"/>
    <property type="match status" value="1"/>
</dbReference>
<protein>
    <submittedName>
        <fullName evidence="11">Acyl transferase domain-containing protein</fullName>
    </submittedName>
</protein>
<feature type="active site" description="Proton acceptor; for dehydratase activity" evidence="6">
    <location>
        <position position="1858"/>
    </location>
</feature>
<dbReference type="InterPro" id="IPR009081">
    <property type="entry name" value="PP-bd_ACP"/>
</dbReference>
<evidence type="ECO:0000256" key="3">
    <source>
        <dbReference type="ARBA" id="ARBA00022679"/>
    </source>
</evidence>
<dbReference type="PROSITE" id="PS52004">
    <property type="entry name" value="KS3_2"/>
    <property type="match status" value="2"/>
</dbReference>
<organism evidence="11 12">
    <name type="scientific">Nocardiopsis aegyptia</name>
    <dbReference type="NCBI Taxonomy" id="220378"/>
    <lineage>
        <taxon>Bacteria</taxon>
        <taxon>Bacillati</taxon>
        <taxon>Actinomycetota</taxon>
        <taxon>Actinomycetes</taxon>
        <taxon>Streptosporangiales</taxon>
        <taxon>Nocardiopsidaceae</taxon>
        <taxon>Nocardiopsis</taxon>
    </lineage>
</organism>
<dbReference type="InterPro" id="IPR014031">
    <property type="entry name" value="Ketoacyl_synth_C"/>
</dbReference>
<evidence type="ECO:0000313" key="11">
    <source>
        <dbReference type="EMBL" id="NYJ35768.1"/>
    </source>
</evidence>
<dbReference type="EMBL" id="JACCFS010000001">
    <property type="protein sequence ID" value="NYJ35768.1"/>
    <property type="molecule type" value="Genomic_DNA"/>
</dbReference>
<dbReference type="Pfam" id="PF08659">
    <property type="entry name" value="KR"/>
    <property type="match status" value="1"/>
</dbReference>
<dbReference type="InterPro" id="IPR016039">
    <property type="entry name" value="Thiolase-like"/>
</dbReference>
<dbReference type="InterPro" id="IPR055123">
    <property type="entry name" value="SpnB-like_Rossmann"/>
</dbReference>
<dbReference type="FunFam" id="3.40.366.10:FF:000002">
    <property type="entry name" value="Probable polyketide synthase 2"/>
    <property type="match status" value="1"/>
</dbReference>
<dbReference type="Gene3D" id="3.40.50.720">
    <property type="entry name" value="NAD(P)-binding Rossmann-like Domain"/>
    <property type="match status" value="1"/>
</dbReference>
<dbReference type="GO" id="GO:0031177">
    <property type="term" value="F:phosphopantetheine binding"/>
    <property type="evidence" value="ECO:0007669"/>
    <property type="project" value="InterPro"/>
</dbReference>
<name>A0A7Z0EP83_9ACTN</name>
<dbReference type="Pfam" id="PF22953">
    <property type="entry name" value="SpnB_Rossmann"/>
    <property type="match status" value="1"/>
</dbReference>
<dbReference type="SMART" id="SM00822">
    <property type="entry name" value="PKS_KR"/>
    <property type="match status" value="1"/>
</dbReference>
<dbReference type="InterPro" id="IPR020807">
    <property type="entry name" value="PKS_DH"/>
</dbReference>
<dbReference type="InterPro" id="IPR049551">
    <property type="entry name" value="PKS_DH_C"/>
</dbReference>
<feature type="domain" description="Ketosynthase family 3 (KS3)" evidence="9">
    <location>
        <begin position="22"/>
        <end position="441"/>
    </location>
</feature>
<dbReference type="SUPFAM" id="SSF53901">
    <property type="entry name" value="Thiolase-like"/>
    <property type="match status" value="2"/>
</dbReference>
<proteinExistence type="predicted"/>
<dbReference type="FunFam" id="3.40.47.10:FF:000019">
    <property type="entry name" value="Polyketide synthase type I"/>
    <property type="match status" value="2"/>
</dbReference>
<dbReference type="PROSITE" id="PS00606">
    <property type="entry name" value="KS3_1"/>
    <property type="match status" value="1"/>
</dbReference>
<dbReference type="GO" id="GO:0005886">
    <property type="term" value="C:plasma membrane"/>
    <property type="evidence" value="ECO:0007669"/>
    <property type="project" value="TreeGrafter"/>
</dbReference>
<evidence type="ECO:0000256" key="1">
    <source>
        <dbReference type="ARBA" id="ARBA00022450"/>
    </source>
</evidence>
<keyword evidence="4" id="KW-0511">Multifunctional enzyme</keyword>
<dbReference type="InterPro" id="IPR049552">
    <property type="entry name" value="PKS_DH_N"/>
</dbReference>
<dbReference type="Pfam" id="PF21089">
    <property type="entry name" value="PKS_DH_N"/>
    <property type="match status" value="1"/>
</dbReference>
<feature type="region of interest" description="Disordered" evidence="7">
    <location>
        <begin position="2689"/>
        <end position="2710"/>
    </location>
</feature>
<feature type="region of interest" description="Disordered" evidence="7">
    <location>
        <begin position="1919"/>
        <end position="1964"/>
    </location>
</feature>
<dbReference type="Pfam" id="PF00109">
    <property type="entry name" value="ketoacyl-synt"/>
    <property type="match status" value="2"/>
</dbReference>
<dbReference type="PROSITE" id="PS00012">
    <property type="entry name" value="PHOSPHOPANTETHEINE"/>
    <property type="match status" value="2"/>
</dbReference>
<feature type="region of interest" description="C-terminal hotdog fold" evidence="6">
    <location>
        <begin position="1965"/>
        <end position="2103"/>
    </location>
</feature>
<dbReference type="InterPro" id="IPR032821">
    <property type="entry name" value="PKS_assoc"/>
</dbReference>
<keyword evidence="1" id="KW-0596">Phosphopantetheine</keyword>
<dbReference type="InterPro" id="IPR050091">
    <property type="entry name" value="PKS_NRPS_Biosynth_Enz"/>
</dbReference>
<feature type="compositionally biased region" description="Basic and acidic residues" evidence="7">
    <location>
        <begin position="1919"/>
        <end position="1928"/>
    </location>
</feature>
<dbReference type="Gene3D" id="3.10.129.110">
    <property type="entry name" value="Polyketide synthase dehydratase"/>
    <property type="match status" value="1"/>
</dbReference>
<dbReference type="SUPFAM" id="SSF55048">
    <property type="entry name" value="Probable ACP-binding domain of malonyl-CoA ACP transacylase"/>
    <property type="match status" value="1"/>
</dbReference>
<dbReference type="GO" id="GO:0006633">
    <property type="term" value="P:fatty acid biosynthetic process"/>
    <property type="evidence" value="ECO:0007669"/>
    <property type="project" value="InterPro"/>
</dbReference>
<dbReference type="Gene3D" id="3.40.366.10">
    <property type="entry name" value="Malonyl-Coenzyme A Acyl Carrier Protein, domain 2"/>
    <property type="match status" value="2"/>
</dbReference>
<dbReference type="SMART" id="SM00825">
    <property type="entry name" value="PKS_KS"/>
    <property type="match status" value="2"/>
</dbReference>
<dbReference type="InterPro" id="IPR001227">
    <property type="entry name" value="Ac_transferase_dom_sf"/>
</dbReference>